<dbReference type="InterPro" id="IPR036390">
    <property type="entry name" value="WH_DNA-bd_sf"/>
</dbReference>
<sequence>MQSEHFLYPTNIINMFPASQIEHWTANKNMETFKKGELICTPGQLSDSVYLIIEGHARIFHIHLEGKECVLGILSKGDFIDLLHVFSQKESQLFAKALTEVKLISLTKAEVRNEIQQNKELSTTLLYYFANRLQDTIEVLEQVAYGKVEERLLFLLDKLANKSEKKEDWYPLPEFLTHQNLAGMIASTRETVTLVINKFIQTEKVKQEGQRLWIKKAKN</sequence>
<dbReference type="EMBL" id="JXLP01000002">
    <property type="protein sequence ID" value="KIL80014.1"/>
    <property type="molecule type" value="Genomic_DNA"/>
</dbReference>
<evidence type="ECO:0000313" key="7">
    <source>
        <dbReference type="EMBL" id="KIL80014.1"/>
    </source>
</evidence>
<dbReference type="PROSITE" id="PS51063">
    <property type="entry name" value="HTH_CRP_2"/>
    <property type="match status" value="1"/>
</dbReference>
<evidence type="ECO:0000259" key="5">
    <source>
        <dbReference type="PROSITE" id="PS50042"/>
    </source>
</evidence>
<dbReference type="InterPro" id="IPR050397">
    <property type="entry name" value="Env_Response_Regulators"/>
</dbReference>
<dbReference type="RefSeq" id="WP_041096763.1">
    <property type="nucleotide sequence ID" value="NZ_JARTHD010000044.1"/>
</dbReference>
<dbReference type="Gene3D" id="2.60.120.10">
    <property type="entry name" value="Jelly Rolls"/>
    <property type="match status" value="1"/>
</dbReference>
<dbReference type="InterPro" id="IPR018490">
    <property type="entry name" value="cNMP-bd_dom_sf"/>
</dbReference>
<dbReference type="PANTHER" id="PTHR24567:SF26">
    <property type="entry name" value="REGULATORY PROTEIN YEIL"/>
    <property type="match status" value="1"/>
</dbReference>
<name>A0ABR5AZ44_BACBA</name>
<evidence type="ECO:0000256" key="2">
    <source>
        <dbReference type="ARBA" id="ARBA00023125"/>
    </source>
</evidence>
<dbReference type="InterPro" id="IPR000595">
    <property type="entry name" value="cNMP-bd_dom"/>
</dbReference>
<evidence type="ECO:0000256" key="4">
    <source>
        <dbReference type="ARBA" id="ARBA00023163"/>
    </source>
</evidence>
<dbReference type="SUPFAM" id="SSF46785">
    <property type="entry name" value="Winged helix' DNA-binding domain"/>
    <property type="match status" value="1"/>
</dbReference>
<keyword evidence="1" id="KW-0805">Transcription regulation</keyword>
<dbReference type="Pfam" id="PF00027">
    <property type="entry name" value="cNMP_binding"/>
    <property type="match status" value="1"/>
</dbReference>
<comment type="caution">
    <text evidence="7">The sequence shown here is derived from an EMBL/GenBank/DDBJ whole genome shotgun (WGS) entry which is preliminary data.</text>
</comment>
<proteinExistence type="predicted"/>
<gene>
    <name evidence="7" type="ORF">SD77_2468</name>
</gene>
<accession>A0ABR5AZ44</accession>
<evidence type="ECO:0000313" key="8">
    <source>
        <dbReference type="Proteomes" id="UP000031982"/>
    </source>
</evidence>
<dbReference type="Gene3D" id="1.10.10.10">
    <property type="entry name" value="Winged helix-like DNA-binding domain superfamily/Winged helix DNA-binding domain"/>
    <property type="match status" value="1"/>
</dbReference>
<keyword evidence="2" id="KW-0238">DNA-binding</keyword>
<keyword evidence="4" id="KW-0804">Transcription</keyword>
<reference evidence="7 8" key="1">
    <citation type="submission" date="2015-01" db="EMBL/GenBank/DDBJ databases">
        <title>Genome Assembly of Bacillus badius MTCC 1458.</title>
        <authorList>
            <person name="Verma A."/>
            <person name="Khatri I."/>
            <person name="Mual P."/>
            <person name="Subramanian S."/>
            <person name="Krishnamurthi S."/>
        </authorList>
    </citation>
    <scope>NUCLEOTIDE SEQUENCE [LARGE SCALE GENOMIC DNA]</scope>
    <source>
        <strain evidence="7 8">MTCC 1458</strain>
    </source>
</reference>
<dbReference type="InterPro" id="IPR012318">
    <property type="entry name" value="HTH_CRP"/>
</dbReference>
<dbReference type="SMART" id="SM00100">
    <property type="entry name" value="cNMP"/>
    <property type="match status" value="1"/>
</dbReference>
<keyword evidence="3" id="KW-0010">Activator</keyword>
<evidence type="ECO:0000259" key="6">
    <source>
        <dbReference type="PROSITE" id="PS51063"/>
    </source>
</evidence>
<dbReference type="Pfam" id="PF13545">
    <property type="entry name" value="HTH_Crp_2"/>
    <property type="match status" value="1"/>
</dbReference>
<dbReference type="InterPro" id="IPR014710">
    <property type="entry name" value="RmlC-like_jellyroll"/>
</dbReference>
<dbReference type="PANTHER" id="PTHR24567">
    <property type="entry name" value="CRP FAMILY TRANSCRIPTIONAL REGULATORY PROTEIN"/>
    <property type="match status" value="1"/>
</dbReference>
<keyword evidence="8" id="KW-1185">Reference proteome</keyword>
<feature type="domain" description="HTH crp-type" evidence="6">
    <location>
        <begin position="146"/>
        <end position="218"/>
    </location>
</feature>
<feature type="domain" description="Cyclic nucleotide-binding" evidence="5">
    <location>
        <begin position="33"/>
        <end position="132"/>
    </location>
</feature>
<dbReference type="SUPFAM" id="SSF51206">
    <property type="entry name" value="cAMP-binding domain-like"/>
    <property type="match status" value="1"/>
</dbReference>
<organism evidence="7 8">
    <name type="scientific">Bacillus badius</name>
    <dbReference type="NCBI Taxonomy" id="1455"/>
    <lineage>
        <taxon>Bacteria</taxon>
        <taxon>Bacillati</taxon>
        <taxon>Bacillota</taxon>
        <taxon>Bacilli</taxon>
        <taxon>Bacillales</taxon>
        <taxon>Bacillaceae</taxon>
        <taxon>Pseudobacillus</taxon>
    </lineage>
</organism>
<evidence type="ECO:0000256" key="1">
    <source>
        <dbReference type="ARBA" id="ARBA00023015"/>
    </source>
</evidence>
<dbReference type="InterPro" id="IPR036388">
    <property type="entry name" value="WH-like_DNA-bd_sf"/>
</dbReference>
<dbReference type="Proteomes" id="UP000031982">
    <property type="component" value="Unassembled WGS sequence"/>
</dbReference>
<dbReference type="CDD" id="cd00038">
    <property type="entry name" value="CAP_ED"/>
    <property type="match status" value="1"/>
</dbReference>
<evidence type="ECO:0000256" key="3">
    <source>
        <dbReference type="ARBA" id="ARBA00023159"/>
    </source>
</evidence>
<protein>
    <submittedName>
        <fullName evidence="7">Global nitrogen regulatory protein</fullName>
    </submittedName>
</protein>
<dbReference type="PROSITE" id="PS50042">
    <property type="entry name" value="CNMP_BINDING_3"/>
    <property type="match status" value="1"/>
</dbReference>